<evidence type="ECO:0000313" key="1">
    <source>
        <dbReference type="EMBL" id="RUT29952.1"/>
    </source>
</evidence>
<keyword evidence="2" id="KW-1185">Reference proteome</keyword>
<dbReference type="RefSeq" id="WP_127188732.1">
    <property type="nucleotide sequence ID" value="NZ_RZNJ01000004.1"/>
</dbReference>
<proteinExistence type="predicted"/>
<sequence length="155" mass="17050">MPRTLKTLEDARVSGQELVAICLQLQCRHRWPVDLPKVIHYVGGAHSLWPMRGQRHFSERMRCPACNSKGVHIWMGVPKTPQPLIGGLPYAVENRDVGNEVLVSVIAQVRHISVAHAAFEAAVLAYPGRRVSLTEGAFVLRDSRFIVLPGGKAGA</sequence>
<dbReference type="OrthoDB" id="7965340at2"/>
<evidence type="ECO:0000313" key="2">
    <source>
        <dbReference type="Proteomes" id="UP000281547"/>
    </source>
</evidence>
<dbReference type="EMBL" id="RZNJ01000004">
    <property type="protein sequence ID" value="RUT29952.1"/>
    <property type="molecule type" value="Genomic_DNA"/>
</dbReference>
<name>A0A433X7B9_9HYPH</name>
<comment type="caution">
    <text evidence="1">The sequence shown here is derived from an EMBL/GenBank/DDBJ whole genome shotgun (WGS) entry which is preliminary data.</text>
</comment>
<protein>
    <submittedName>
        <fullName evidence="1">Uncharacterized protein</fullName>
    </submittedName>
</protein>
<dbReference type="Proteomes" id="UP000281547">
    <property type="component" value="Unassembled WGS sequence"/>
</dbReference>
<organism evidence="1 2">
    <name type="scientific">Arsenicitalea aurantiaca</name>
    <dbReference type="NCBI Taxonomy" id="1783274"/>
    <lineage>
        <taxon>Bacteria</taxon>
        <taxon>Pseudomonadati</taxon>
        <taxon>Pseudomonadota</taxon>
        <taxon>Alphaproteobacteria</taxon>
        <taxon>Hyphomicrobiales</taxon>
        <taxon>Devosiaceae</taxon>
        <taxon>Arsenicitalea</taxon>
    </lineage>
</organism>
<dbReference type="AlphaFoldDB" id="A0A433X7B9"/>
<accession>A0A433X7B9</accession>
<reference evidence="1 2" key="1">
    <citation type="journal article" date="2016" name="Int. J. Syst. Evol. Microbiol.">
        <title>Arsenicitalea aurantiaca gen. nov., sp. nov., a new member of the family Hyphomicrobiaceae, isolated from high-arsenic sediment.</title>
        <authorList>
            <person name="Mu Y."/>
            <person name="Zhou L."/>
            <person name="Zeng X.C."/>
            <person name="Liu L."/>
            <person name="Pan Y."/>
            <person name="Chen X."/>
            <person name="Wang J."/>
            <person name="Li S."/>
            <person name="Li W.J."/>
            <person name="Wang Y."/>
        </authorList>
    </citation>
    <scope>NUCLEOTIDE SEQUENCE [LARGE SCALE GENOMIC DNA]</scope>
    <source>
        <strain evidence="1 2">42-50</strain>
    </source>
</reference>
<gene>
    <name evidence="1" type="ORF">EMQ25_11455</name>
</gene>